<protein>
    <recommendedName>
        <fullName evidence="2">PIH1 domain-containing protein 2</fullName>
    </recommendedName>
</protein>
<dbReference type="InterPro" id="IPR008978">
    <property type="entry name" value="HSP20-like_chaperone"/>
</dbReference>
<dbReference type="Gene3D" id="2.60.40.790">
    <property type="match status" value="1"/>
</dbReference>
<reference evidence="5" key="3">
    <citation type="submission" date="2015-06" db="UniProtKB">
        <authorList>
            <consortium name="EnsemblMetazoa"/>
        </authorList>
    </citation>
    <scope>IDENTIFICATION</scope>
</reference>
<dbReference type="GO" id="GO:0005737">
    <property type="term" value="C:cytoplasm"/>
    <property type="evidence" value="ECO:0007669"/>
    <property type="project" value="TreeGrafter"/>
</dbReference>
<dbReference type="InterPro" id="IPR007052">
    <property type="entry name" value="CS_dom"/>
</dbReference>
<evidence type="ECO:0000259" key="3">
    <source>
        <dbReference type="PROSITE" id="PS51203"/>
    </source>
</evidence>
<dbReference type="EMBL" id="KB297742">
    <property type="protein sequence ID" value="ELU10021.1"/>
    <property type="molecule type" value="Genomic_DNA"/>
</dbReference>
<dbReference type="EMBL" id="AMQN01000948">
    <property type="status" value="NOT_ANNOTATED_CDS"/>
    <property type="molecule type" value="Genomic_DNA"/>
</dbReference>
<dbReference type="EnsemblMetazoa" id="CapteT21160">
    <property type="protein sequence ID" value="CapteP21160"/>
    <property type="gene ID" value="CapteG21160"/>
</dbReference>
<dbReference type="PROSITE" id="PS51203">
    <property type="entry name" value="CS"/>
    <property type="match status" value="1"/>
</dbReference>
<dbReference type="HOGENOM" id="CLU_075974_0_0_1"/>
<comment type="similarity">
    <text evidence="1">Belongs to the PIH1 family.</text>
</comment>
<dbReference type="PANTHER" id="PTHR22997">
    <property type="entry name" value="PIH1 DOMAIN-CONTAINING PROTEIN 1"/>
    <property type="match status" value="1"/>
</dbReference>
<evidence type="ECO:0000313" key="6">
    <source>
        <dbReference type="Proteomes" id="UP000014760"/>
    </source>
</evidence>
<dbReference type="STRING" id="283909.R7V2U8"/>
<dbReference type="OrthoDB" id="545063at2759"/>
<evidence type="ECO:0000256" key="1">
    <source>
        <dbReference type="ARBA" id="ARBA00008511"/>
    </source>
</evidence>
<dbReference type="Pfam" id="PF08190">
    <property type="entry name" value="PIH1"/>
    <property type="match status" value="1"/>
</dbReference>
<dbReference type="PANTHER" id="PTHR22997:SF6">
    <property type="entry name" value="PIH1 DOMAIN-CONTAINING PROTEIN 2"/>
    <property type="match status" value="1"/>
</dbReference>
<sequence length="344" mass="38641">MSTMGDQKKMSQDEMMRQAQSVWAMLEEMSERDPKAYRSFIDKHLAEGKEAMRPPQPHMCIATRLTGFPSGRFFLNVFSWQKMKAPANEQEAIPVFGGPVYLGKDDKGDYQVISVAFNPSVLKDYGLDCRSEEERQMLIHLALDFVCDVHKFKLSRDYSILCKDEKCKGSLKKAQESILKKVNGSEDDVKNELGDLENMFGPMAAGCTDSLMKELSNISAGKDEANNVITDKPLSQEIKMPFGDDSVPKQKSLIVEMDDSRTHPVTPQHDLTKKDDRMLLKIKLPGVLSVAECQLDISDKDVLLKVEGQYHLQLPLPQVISVENSSAKFSKRSSTLTLTLQVKS</sequence>
<reference evidence="6" key="1">
    <citation type="submission" date="2012-12" db="EMBL/GenBank/DDBJ databases">
        <authorList>
            <person name="Hellsten U."/>
            <person name="Grimwood J."/>
            <person name="Chapman J.A."/>
            <person name="Shapiro H."/>
            <person name="Aerts A."/>
            <person name="Otillar R.P."/>
            <person name="Terry A.Y."/>
            <person name="Boore J.L."/>
            <person name="Simakov O."/>
            <person name="Marletaz F."/>
            <person name="Cho S.-J."/>
            <person name="Edsinger-Gonzales E."/>
            <person name="Havlak P."/>
            <person name="Kuo D.-H."/>
            <person name="Larsson T."/>
            <person name="Lv J."/>
            <person name="Arendt D."/>
            <person name="Savage R."/>
            <person name="Osoegawa K."/>
            <person name="de Jong P."/>
            <person name="Lindberg D.R."/>
            <person name="Seaver E.C."/>
            <person name="Weisblat D.A."/>
            <person name="Putnam N.H."/>
            <person name="Grigoriev I.V."/>
            <person name="Rokhsar D.S."/>
        </authorList>
    </citation>
    <scope>NUCLEOTIDE SEQUENCE</scope>
    <source>
        <strain evidence="6">I ESC-2004</strain>
    </source>
</reference>
<reference evidence="4 6" key="2">
    <citation type="journal article" date="2013" name="Nature">
        <title>Insights into bilaterian evolution from three spiralian genomes.</title>
        <authorList>
            <person name="Simakov O."/>
            <person name="Marletaz F."/>
            <person name="Cho S.J."/>
            <person name="Edsinger-Gonzales E."/>
            <person name="Havlak P."/>
            <person name="Hellsten U."/>
            <person name="Kuo D.H."/>
            <person name="Larsson T."/>
            <person name="Lv J."/>
            <person name="Arendt D."/>
            <person name="Savage R."/>
            <person name="Osoegawa K."/>
            <person name="de Jong P."/>
            <person name="Grimwood J."/>
            <person name="Chapman J.A."/>
            <person name="Shapiro H."/>
            <person name="Aerts A."/>
            <person name="Otillar R.P."/>
            <person name="Terry A.Y."/>
            <person name="Boore J.L."/>
            <person name="Grigoriev I.V."/>
            <person name="Lindberg D.R."/>
            <person name="Seaver E.C."/>
            <person name="Weisblat D.A."/>
            <person name="Putnam N.H."/>
            <person name="Rokhsar D.S."/>
        </authorList>
    </citation>
    <scope>NUCLEOTIDE SEQUENCE</scope>
    <source>
        <strain evidence="4 6">I ESC-2004</strain>
    </source>
</reference>
<feature type="domain" description="CS" evidence="3">
    <location>
        <begin position="264"/>
        <end position="344"/>
    </location>
</feature>
<evidence type="ECO:0000313" key="5">
    <source>
        <dbReference type="EnsemblMetazoa" id="CapteP21160"/>
    </source>
</evidence>
<dbReference type="GO" id="GO:0000492">
    <property type="term" value="P:box C/D snoRNP assembly"/>
    <property type="evidence" value="ECO:0007669"/>
    <property type="project" value="TreeGrafter"/>
</dbReference>
<dbReference type="InterPro" id="IPR041442">
    <property type="entry name" value="PIH1D1/2/3_CS-like"/>
</dbReference>
<keyword evidence="6" id="KW-1185">Reference proteome</keyword>
<dbReference type="GO" id="GO:0097255">
    <property type="term" value="C:R2TP complex"/>
    <property type="evidence" value="ECO:0007669"/>
    <property type="project" value="TreeGrafter"/>
</dbReference>
<organism evidence="4">
    <name type="scientific">Capitella teleta</name>
    <name type="common">Polychaete worm</name>
    <dbReference type="NCBI Taxonomy" id="283909"/>
    <lineage>
        <taxon>Eukaryota</taxon>
        <taxon>Metazoa</taxon>
        <taxon>Spiralia</taxon>
        <taxon>Lophotrochozoa</taxon>
        <taxon>Annelida</taxon>
        <taxon>Polychaeta</taxon>
        <taxon>Sedentaria</taxon>
        <taxon>Scolecida</taxon>
        <taxon>Capitellidae</taxon>
        <taxon>Capitella</taxon>
    </lineage>
</organism>
<dbReference type="GO" id="GO:0006364">
    <property type="term" value="P:rRNA processing"/>
    <property type="evidence" value="ECO:0007669"/>
    <property type="project" value="TreeGrafter"/>
</dbReference>
<dbReference type="OMA" id="SCLCTEI"/>
<dbReference type="CDD" id="cd00298">
    <property type="entry name" value="ACD_sHsps_p23-like"/>
    <property type="match status" value="1"/>
</dbReference>
<name>R7V2U8_CAPTE</name>
<dbReference type="InterPro" id="IPR012981">
    <property type="entry name" value="PIH1_N"/>
</dbReference>
<dbReference type="AlphaFoldDB" id="R7V2U8"/>
<dbReference type="Pfam" id="PF18201">
    <property type="entry name" value="PIH1_CS"/>
    <property type="match status" value="1"/>
</dbReference>
<dbReference type="InterPro" id="IPR050734">
    <property type="entry name" value="PIH1/Kintoun_subfamily"/>
</dbReference>
<dbReference type="SUPFAM" id="SSF49764">
    <property type="entry name" value="HSP20-like chaperones"/>
    <property type="match status" value="1"/>
</dbReference>
<gene>
    <name evidence="4" type="ORF">CAPTEDRAFT_21160</name>
</gene>
<dbReference type="EMBL" id="AMQN01000947">
    <property type="status" value="NOT_ANNOTATED_CDS"/>
    <property type="molecule type" value="Genomic_DNA"/>
</dbReference>
<proteinExistence type="inferred from homology"/>
<evidence type="ECO:0000313" key="4">
    <source>
        <dbReference type="EMBL" id="ELU10021.1"/>
    </source>
</evidence>
<dbReference type="GO" id="GO:1990904">
    <property type="term" value="C:ribonucleoprotein complex"/>
    <property type="evidence" value="ECO:0007669"/>
    <property type="project" value="TreeGrafter"/>
</dbReference>
<evidence type="ECO:0000256" key="2">
    <source>
        <dbReference type="ARBA" id="ARBA00040541"/>
    </source>
</evidence>
<accession>R7V2U8</accession>
<dbReference type="Proteomes" id="UP000014760">
    <property type="component" value="Unassembled WGS sequence"/>
</dbReference>